<accession>A0A1Y3BQI6</accession>
<comment type="caution">
    <text evidence="1">The sequence shown here is derived from an EMBL/GenBank/DDBJ whole genome shotgun (WGS) entry which is preliminary data.</text>
</comment>
<keyword evidence="2" id="KW-1185">Reference proteome</keyword>
<evidence type="ECO:0000313" key="1">
    <source>
        <dbReference type="EMBL" id="OTF82208.1"/>
    </source>
</evidence>
<reference evidence="1 2" key="1">
    <citation type="submission" date="2017-03" db="EMBL/GenBank/DDBJ databases">
        <title>Genome Survey of Euroglyphus maynei.</title>
        <authorList>
            <person name="Arlian L.G."/>
            <person name="Morgan M.S."/>
            <person name="Rider S.D."/>
        </authorList>
    </citation>
    <scope>NUCLEOTIDE SEQUENCE [LARGE SCALE GENOMIC DNA]</scope>
    <source>
        <strain evidence="1">Arlian Lab</strain>
        <tissue evidence="1">Whole body</tissue>
    </source>
</reference>
<evidence type="ECO:0000313" key="2">
    <source>
        <dbReference type="Proteomes" id="UP000194236"/>
    </source>
</evidence>
<organism evidence="1 2">
    <name type="scientific">Euroglyphus maynei</name>
    <name type="common">Mayne's house dust mite</name>
    <dbReference type="NCBI Taxonomy" id="6958"/>
    <lineage>
        <taxon>Eukaryota</taxon>
        <taxon>Metazoa</taxon>
        <taxon>Ecdysozoa</taxon>
        <taxon>Arthropoda</taxon>
        <taxon>Chelicerata</taxon>
        <taxon>Arachnida</taxon>
        <taxon>Acari</taxon>
        <taxon>Acariformes</taxon>
        <taxon>Sarcoptiformes</taxon>
        <taxon>Astigmata</taxon>
        <taxon>Psoroptidia</taxon>
        <taxon>Analgoidea</taxon>
        <taxon>Pyroglyphidae</taxon>
        <taxon>Pyroglyphinae</taxon>
        <taxon>Euroglyphus</taxon>
    </lineage>
</organism>
<name>A0A1Y3BQI6_EURMA</name>
<sequence length="80" mass="8767">MKLTAATRGKNCLIRRPMPKKMTIVNNVVNIFRNGGDVDVPSNMVRPSVYSQNGINPIDNIVDRNVIVSSKSNVANANDI</sequence>
<gene>
    <name evidence="1" type="ORF">BLA29_003371</name>
</gene>
<protein>
    <submittedName>
        <fullName evidence="1">Uncharacterized protein</fullName>
    </submittedName>
</protein>
<dbReference type="Proteomes" id="UP000194236">
    <property type="component" value="Unassembled WGS sequence"/>
</dbReference>
<dbReference type="AlphaFoldDB" id="A0A1Y3BQI6"/>
<proteinExistence type="predicted"/>
<dbReference type="EMBL" id="MUJZ01009669">
    <property type="protein sequence ID" value="OTF82208.1"/>
    <property type="molecule type" value="Genomic_DNA"/>
</dbReference>